<protein>
    <submittedName>
        <fullName evidence="1">Uncharacterized protein</fullName>
    </submittedName>
</protein>
<keyword evidence="2" id="KW-1185">Reference proteome</keyword>
<organism evidence="1 2">
    <name type="scientific">Pisolithus microcarpus 441</name>
    <dbReference type="NCBI Taxonomy" id="765257"/>
    <lineage>
        <taxon>Eukaryota</taxon>
        <taxon>Fungi</taxon>
        <taxon>Dikarya</taxon>
        <taxon>Basidiomycota</taxon>
        <taxon>Agaricomycotina</taxon>
        <taxon>Agaricomycetes</taxon>
        <taxon>Agaricomycetidae</taxon>
        <taxon>Boletales</taxon>
        <taxon>Sclerodermatineae</taxon>
        <taxon>Pisolithaceae</taxon>
        <taxon>Pisolithus</taxon>
    </lineage>
</organism>
<dbReference type="HOGENOM" id="CLU_2580370_0_0_1"/>
<accession>A0A0C9ZGE1</accession>
<proteinExistence type="predicted"/>
<dbReference type="EMBL" id="KN833793">
    <property type="protein sequence ID" value="KIK19018.1"/>
    <property type="molecule type" value="Genomic_DNA"/>
</dbReference>
<evidence type="ECO:0000313" key="1">
    <source>
        <dbReference type="EMBL" id="KIK19018.1"/>
    </source>
</evidence>
<reference evidence="2" key="2">
    <citation type="submission" date="2015-01" db="EMBL/GenBank/DDBJ databases">
        <title>Evolutionary Origins and Diversification of the Mycorrhizal Mutualists.</title>
        <authorList>
            <consortium name="DOE Joint Genome Institute"/>
            <consortium name="Mycorrhizal Genomics Consortium"/>
            <person name="Kohler A."/>
            <person name="Kuo A."/>
            <person name="Nagy L.G."/>
            <person name="Floudas D."/>
            <person name="Copeland A."/>
            <person name="Barry K.W."/>
            <person name="Cichocki N."/>
            <person name="Veneault-Fourrey C."/>
            <person name="LaButti K."/>
            <person name="Lindquist E.A."/>
            <person name="Lipzen A."/>
            <person name="Lundell T."/>
            <person name="Morin E."/>
            <person name="Murat C."/>
            <person name="Riley R."/>
            <person name="Ohm R."/>
            <person name="Sun H."/>
            <person name="Tunlid A."/>
            <person name="Henrissat B."/>
            <person name="Grigoriev I.V."/>
            <person name="Hibbett D.S."/>
            <person name="Martin F."/>
        </authorList>
    </citation>
    <scope>NUCLEOTIDE SEQUENCE [LARGE SCALE GENOMIC DNA]</scope>
    <source>
        <strain evidence="2">441</strain>
    </source>
</reference>
<dbReference type="AlphaFoldDB" id="A0A0C9ZGE1"/>
<reference evidence="1 2" key="1">
    <citation type="submission" date="2014-04" db="EMBL/GenBank/DDBJ databases">
        <authorList>
            <consortium name="DOE Joint Genome Institute"/>
            <person name="Kuo A."/>
            <person name="Kohler A."/>
            <person name="Costa M.D."/>
            <person name="Nagy L.G."/>
            <person name="Floudas D."/>
            <person name="Copeland A."/>
            <person name="Barry K.W."/>
            <person name="Cichocki N."/>
            <person name="Veneault-Fourrey C."/>
            <person name="LaButti K."/>
            <person name="Lindquist E.A."/>
            <person name="Lipzen A."/>
            <person name="Lundell T."/>
            <person name="Morin E."/>
            <person name="Murat C."/>
            <person name="Sun H."/>
            <person name="Tunlid A."/>
            <person name="Henrissat B."/>
            <person name="Grigoriev I.V."/>
            <person name="Hibbett D.S."/>
            <person name="Martin F."/>
            <person name="Nordberg H.P."/>
            <person name="Cantor M.N."/>
            <person name="Hua S.X."/>
        </authorList>
    </citation>
    <scope>NUCLEOTIDE SEQUENCE [LARGE SCALE GENOMIC DNA]</scope>
    <source>
        <strain evidence="1 2">441</strain>
    </source>
</reference>
<gene>
    <name evidence="1" type="ORF">PISMIDRAFT_160617</name>
</gene>
<evidence type="ECO:0000313" key="2">
    <source>
        <dbReference type="Proteomes" id="UP000054018"/>
    </source>
</evidence>
<sequence length="81" mass="9120">LQLQLNLASLQSTTFQSPSSGPSLDCPGWAQRVRPNLKTVVCICSGMFSTRTQRRFSTSMISKRLSSKLEISSNFLILRRR</sequence>
<dbReference type="Proteomes" id="UP000054018">
    <property type="component" value="Unassembled WGS sequence"/>
</dbReference>
<feature type="non-terminal residue" evidence="1">
    <location>
        <position position="1"/>
    </location>
</feature>
<name>A0A0C9ZGE1_9AGAM</name>